<proteinExistence type="predicted"/>
<reference evidence="1 2" key="1">
    <citation type="journal article" date="2021" name="Elife">
        <title>Chloroplast acquisition without the gene transfer in kleptoplastic sea slugs, Plakobranchus ocellatus.</title>
        <authorList>
            <person name="Maeda T."/>
            <person name="Takahashi S."/>
            <person name="Yoshida T."/>
            <person name="Shimamura S."/>
            <person name="Takaki Y."/>
            <person name="Nagai Y."/>
            <person name="Toyoda A."/>
            <person name="Suzuki Y."/>
            <person name="Arimoto A."/>
            <person name="Ishii H."/>
            <person name="Satoh N."/>
            <person name="Nishiyama T."/>
            <person name="Hasebe M."/>
            <person name="Maruyama T."/>
            <person name="Minagawa J."/>
            <person name="Obokata J."/>
            <person name="Shigenobu S."/>
        </authorList>
    </citation>
    <scope>NUCLEOTIDE SEQUENCE [LARGE SCALE GENOMIC DNA]</scope>
</reference>
<dbReference type="AlphaFoldDB" id="A0AAV3XWL2"/>
<evidence type="ECO:0000313" key="2">
    <source>
        <dbReference type="Proteomes" id="UP000735302"/>
    </source>
</evidence>
<organism evidence="1 2">
    <name type="scientific">Plakobranchus ocellatus</name>
    <dbReference type="NCBI Taxonomy" id="259542"/>
    <lineage>
        <taxon>Eukaryota</taxon>
        <taxon>Metazoa</taxon>
        <taxon>Spiralia</taxon>
        <taxon>Lophotrochozoa</taxon>
        <taxon>Mollusca</taxon>
        <taxon>Gastropoda</taxon>
        <taxon>Heterobranchia</taxon>
        <taxon>Euthyneura</taxon>
        <taxon>Panpulmonata</taxon>
        <taxon>Sacoglossa</taxon>
        <taxon>Placobranchoidea</taxon>
        <taxon>Plakobranchidae</taxon>
        <taxon>Plakobranchus</taxon>
    </lineage>
</organism>
<sequence length="109" mass="12575">MFESGKAGHRRDPAWCFRCLKRVSRWLELTTRGLQRSNSKRSSHPDKNSCFQTHKMVQDMIKLYGIESSTFLSVDDKWRVSIGLIEAPKQAPLMMHVEYKVKLCKGSSA</sequence>
<gene>
    <name evidence="1" type="ORF">PoB_000074700</name>
</gene>
<evidence type="ECO:0000313" key="1">
    <source>
        <dbReference type="EMBL" id="GFN74241.1"/>
    </source>
</evidence>
<keyword evidence="2" id="KW-1185">Reference proteome</keyword>
<name>A0AAV3XWL2_9GAST</name>
<dbReference type="EMBL" id="BLXT01000063">
    <property type="protein sequence ID" value="GFN74241.1"/>
    <property type="molecule type" value="Genomic_DNA"/>
</dbReference>
<dbReference type="Proteomes" id="UP000735302">
    <property type="component" value="Unassembled WGS sequence"/>
</dbReference>
<protein>
    <submittedName>
        <fullName evidence="1">Uncharacterized protein</fullName>
    </submittedName>
</protein>
<comment type="caution">
    <text evidence="1">The sequence shown here is derived from an EMBL/GenBank/DDBJ whole genome shotgun (WGS) entry which is preliminary data.</text>
</comment>
<accession>A0AAV3XWL2</accession>